<evidence type="ECO:0000256" key="4">
    <source>
        <dbReference type="ARBA" id="ARBA00022679"/>
    </source>
</evidence>
<reference evidence="7 8" key="1">
    <citation type="submission" date="2018-10" db="EMBL/GenBank/DDBJ databases">
        <title>Natrarchaeobius chitinivorans gen. nov., sp. nov., and Natrarchaeobius haloalkaliphilus sp. nov., alkaliphilic, chitin-utilizing haloarchaea from hypersaline alkaline lakes.</title>
        <authorList>
            <person name="Sorokin D.Y."/>
            <person name="Elcheninov A.G."/>
            <person name="Kostrikina N.A."/>
            <person name="Bale N.J."/>
            <person name="Sinninghe Damste J.S."/>
            <person name="Khijniak T.V."/>
            <person name="Kublanov I.V."/>
            <person name="Toshchakov S.V."/>
        </authorList>
    </citation>
    <scope>NUCLEOTIDE SEQUENCE [LARGE SCALE GENOMIC DNA]</scope>
    <source>
        <strain evidence="7 8">AArcht7</strain>
    </source>
</reference>
<gene>
    <name evidence="7" type="ORF">EA472_06525</name>
</gene>
<dbReference type="PANTHER" id="PTHR37316:SF3">
    <property type="entry name" value="TEICHOIC ACID GLYCEROL-PHOSPHATE TRANSFERASE"/>
    <property type="match status" value="1"/>
</dbReference>
<proteinExistence type="inferred from homology"/>
<evidence type="ECO:0000256" key="6">
    <source>
        <dbReference type="ARBA" id="ARBA00023136"/>
    </source>
</evidence>
<evidence type="ECO:0008006" key="9">
    <source>
        <dbReference type="Google" id="ProtNLM"/>
    </source>
</evidence>
<dbReference type="Proteomes" id="UP000281431">
    <property type="component" value="Unassembled WGS sequence"/>
</dbReference>
<dbReference type="GO" id="GO:0005886">
    <property type="term" value="C:plasma membrane"/>
    <property type="evidence" value="ECO:0007669"/>
    <property type="project" value="UniProtKB-SubCell"/>
</dbReference>
<keyword evidence="8" id="KW-1185">Reference proteome</keyword>
<evidence type="ECO:0000256" key="2">
    <source>
        <dbReference type="ARBA" id="ARBA00010488"/>
    </source>
</evidence>
<dbReference type="PANTHER" id="PTHR37316">
    <property type="entry name" value="TEICHOIC ACID GLYCEROL-PHOSPHATE PRIMASE"/>
    <property type="match status" value="1"/>
</dbReference>
<dbReference type="Gene3D" id="3.40.50.11820">
    <property type="match status" value="1"/>
</dbReference>
<evidence type="ECO:0000313" key="8">
    <source>
        <dbReference type="Proteomes" id="UP000281431"/>
    </source>
</evidence>
<evidence type="ECO:0000256" key="3">
    <source>
        <dbReference type="ARBA" id="ARBA00022475"/>
    </source>
</evidence>
<sequence>MYFSTQDLQGDLKLLDRSQKIYDAVAFRVQETRQSGPRNDTIAVTLRESTLDADTLSLVLLAENHPAITTVYLVVESLDRFHQTHEELVSQLDLLNLNIEAVSYRSELLQTALIESWITFIRNSRDLLYHRFLNSDPKRNFVQIYHGLAKGSGNLRRDSQEKQREKRLNSLSYQKPFLSRISTAVDLYTVSTDIERFYRSAADGIQPALIQKCGYPKYDRLYELIDSEGAKPIVPKETQRTLEADDVQYRILYAPTHRGSYGLTKLFPFDDFDIKTLRAELASWNAELYIRTHISEERAGTYDDVVDGSVIKYAGHSFSPSSTEILPYFDVLVTDYSSIYTEYLPLDRPIIFVKDTGTDYFRSKGLALDYGTYFPGPKVDRLNDLTTELELSLNDNQYYADDREFVAKALLPDPDQQFLASVMQNLSQ</sequence>
<keyword evidence="4" id="KW-0808">Transferase</keyword>
<dbReference type="InterPro" id="IPR043148">
    <property type="entry name" value="TagF_C"/>
</dbReference>
<keyword evidence="6" id="KW-0472">Membrane</keyword>
<comment type="subcellular location">
    <subcellularLocation>
        <location evidence="1">Cell membrane</location>
        <topology evidence="1">Peripheral membrane protein</topology>
    </subcellularLocation>
</comment>
<dbReference type="InterPro" id="IPR007554">
    <property type="entry name" value="Glycerophosphate_synth"/>
</dbReference>
<keyword evidence="3" id="KW-1003">Cell membrane</keyword>
<dbReference type="AlphaFoldDB" id="A0A3N6MDD5"/>
<dbReference type="InterPro" id="IPR043149">
    <property type="entry name" value="TagF_N"/>
</dbReference>
<dbReference type="Gene3D" id="3.40.50.12580">
    <property type="match status" value="1"/>
</dbReference>
<comment type="similarity">
    <text evidence="2">Belongs to the CDP-glycerol glycerophosphotransferase family.</text>
</comment>
<dbReference type="EMBL" id="REFZ01000003">
    <property type="protein sequence ID" value="RQH01954.1"/>
    <property type="molecule type" value="Genomic_DNA"/>
</dbReference>
<dbReference type="GO" id="GO:0047355">
    <property type="term" value="F:CDP-glycerol glycerophosphotransferase activity"/>
    <property type="evidence" value="ECO:0007669"/>
    <property type="project" value="InterPro"/>
</dbReference>
<evidence type="ECO:0000256" key="5">
    <source>
        <dbReference type="ARBA" id="ARBA00022944"/>
    </source>
</evidence>
<evidence type="ECO:0000313" key="7">
    <source>
        <dbReference type="EMBL" id="RQH01954.1"/>
    </source>
</evidence>
<keyword evidence="5" id="KW-0777">Teichoic acid biosynthesis</keyword>
<name>A0A3N6MDD5_NATCH</name>
<dbReference type="Pfam" id="PF04464">
    <property type="entry name" value="Glyphos_transf"/>
    <property type="match status" value="1"/>
</dbReference>
<dbReference type="InterPro" id="IPR051612">
    <property type="entry name" value="Teichoic_Acid_Biosynth"/>
</dbReference>
<comment type="caution">
    <text evidence="7">The sequence shown here is derived from an EMBL/GenBank/DDBJ whole genome shotgun (WGS) entry which is preliminary data.</text>
</comment>
<accession>A0A3N6MDD5</accession>
<evidence type="ECO:0000256" key="1">
    <source>
        <dbReference type="ARBA" id="ARBA00004202"/>
    </source>
</evidence>
<organism evidence="7 8">
    <name type="scientific">Natrarchaeobius chitinivorans</name>
    <dbReference type="NCBI Taxonomy" id="1679083"/>
    <lineage>
        <taxon>Archaea</taxon>
        <taxon>Methanobacteriati</taxon>
        <taxon>Methanobacteriota</taxon>
        <taxon>Stenosarchaea group</taxon>
        <taxon>Halobacteria</taxon>
        <taxon>Halobacteriales</taxon>
        <taxon>Natrialbaceae</taxon>
        <taxon>Natrarchaeobius</taxon>
    </lineage>
</organism>
<protein>
    <recommendedName>
        <fullName evidence="9">CDP-glycerol glycerophosphotransferase family protein</fullName>
    </recommendedName>
</protein>